<evidence type="ECO:0000313" key="5">
    <source>
        <dbReference type="Proteomes" id="UP000005730"/>
    </source>
</evidence>
<name>H0UN91_9BACT</name>
<dbReference type="PANTHER" id="PTHR42885:SF1">
    <property type="entry name" value="THREONINE-PHOSPHATE DECARBOXYLASE"/>
    <property type="match status" value="1"/>
</dbReference>
<dbReference type="OrthoDB" id="9813612at2"/>
<dbReference type="Gene3D" id="3.90.1150.10">
    <property type="entry name" value="Aspartate Aminotransferase, domain 1"/>
    <property type="match status" value="1"/>
</dbReference>
<dbReference type="Pfam" id="PF00155">
    <property type="entry name" value="Aminotran_1_2"/>
    <property type="match status" value="1"/>
</dbReference>
<dbReference type="InterPro" id="IPR004839">
    <property type="entry name" value="Aminotransferase_I/II_large"/>
</dbReference>
<dbReference type="InterPro" id="IPR015421">
    <property type="entry name" value="PyrdxlP-dep_Trfase_major"/>
</dbReference>
<gene>
    <name evidence="4" type="ORF">TheveDRAFT_1256</name>
</gene>
<feature type="domain" description="Aminotransferase class I/classII large" evidence="3">
    <location>
        <begin position="16"/>
        <end position="342"/>
    </location>
</feature>
<dbReference type="InterPro" id="IPR015422">
    <property type="entry name" value="PyrdxlP-dep_Trfase_small"/>
</dbReference>
<dbReference type="GO" id="GO:0030170">
    <property type="term" value="F:pyridoxal phosphate binding"/>
    <property type="evidence" value="ECO:0007669"/>
    <property type="project" value="InterPro"/>
</dbReference>
<dbReference type="PANTHER" id="PTHR42885">
    <property type="entry name" value="HISTIDINOL-PHOSPHATE AMINOTRANSFERASE-RELATED"/>
    <property type="match status" value="1"/>
</dbReference>
<sequence length="351" mass="38448">MIHGGMIYRLGVQPSEVLDFSSNVNPYGPPEGALSAAHAALQRTNLYPDQDQTALREAFAKWLGVEPGMTCFGNGASDLIGAVMMALQPQRVITFSPTFGEYQAWATRLRIPFIQIPMAAPSFEPPLEELPQLLNSGDLLIICQPNNPTGRAYSDGELKEITAACQDAGAYLLADECFINLTWPPACSIVADGSLPPNTIALRAFTKDFSAPGLRVGAAVAEPETISLIRKALQPWPLNCAGEAFAIWCSLNPEPFLQNSREKLAAEREYLSSSLHSLGFEPLKSQVNFILSKSPCEGEVLLGLLRPRGILIRTCESFGLNRRYVRIAVKNDEANRTIIDAIKDLRDHFNF</sequence>
<dbReference type="GO" id="GO:0008483">
    <property type="term" value="F:transaminase activity"/>
    <property type="evidence" value="ECO:0007669"/>
    <property type="project" value="UniProtKB-KW"/>
</dbReference>
<dbReference type="SUPFAM" id="SSF53383">
    <property type="entry name" value="PLP-dependent transferases"/>
    <property type="match status" value="1"/>
</dbReference>
<keyword evidence="5" id="KW-1185">Reference proteome</keyword>
<proteinExistence type="predicted"/>
<evidence type="ECO:0000256" key="1">
    <source>
        <dbReference type="ARBA" id="ARBA00001933"/>
    </source>
</evidence>
<evidence type="ECO:0000259" key="3">
    <source>
        <dbReference type="Pfam" id="PF00155"/>
    </source>
</evidence>
<dbReference type="eggNOG" id="COG0079">
    <property type="taxonomic scope" value="Bacteria"/>
</dbReference>
<dbReference type="CDD" id="cd00609">
    <property type="entry name" value="AAT_like"/>
    <property type="match status" value="1"/>
</dbReference>
<dbReference type="InterPro" id="IPR015424">
    <property type="entry name" value="PyrdxlP-dep_Trfase"/>
</dbReference>
<dbReference type="Proteomes" id="UP000005730">
    <property type="component" value="Chromosome"/>
</dbReference>
<evidence type="ECO:0000256" key="2">
    <source>
        <dbReference type="ARBA" id="ARBA00022898"/>
    </source>
</evidence>
<dbReference type="EMBL" id="CM001377">
    <property type="protein sequence ID" value="EHM10376.1"/>
    <property type="molecule type" value="Genomic_DNA"/>
</dbReference>
<comment type="cofactor">
    <cofactor evidence="1">
        <name>pyridoxal 5'-phosphate</name>
        <dbReference type="ChEBI" id="CHEBI:597326"/>
    </cofactor>
</comment>
<dbReference type="HOGENOM" id="CLU_017584_3_2_0"/>
<organism evidence="4 5">
    <name type="scientific">Thermanaerovibrio velox DSM 12556</name>
    <dbReference type="NCBI Taxonomy" id="926567"/>
    <lineage>
        <taxon>Bacteria</taxon>
        <taxon>Thermotogati</taxon>
        <taxon>Synergistota</taxon>
        <taxon>Synergistia</taxon>
        <taxon>Synergistales</taxon>
        <taxon>Synergistaceae</taxon>
        <taxon>Thermanaerovibrio</taxon>
    </lineage>
</organism>
<keyword evidence="4" id="KW-0808">Transferase</keyword>
<dbReference type="AlphaFoldDB" id="H0UN91"/>
<reference evidence="4 5" key="1">
    <citation type="submission" date="2011-10" db="EMBL/GenBank/DDBJ databases">
        <title>The Noncontiguous Finished genome of Thermanaerovibrio velox DSM 12556.</title>
        <authorList>
            <consortium name="US DOE Joint Genome Institute (JGI-PGF)"/>
            <person name="Lucas S."/>
            <person name="Copeland A."/>
            <person name="Lapidus A."/>
            <person name="Glavina del Rio T."/>
            <person name="Dalin E."/>
            <person name="Tice H."/>
            <person name="Bruce D."/>
            <person name="Goodwin L."/>
            <person name="Pitluck S."/>
            <person name="Peters L."/>
            <person name="Mikhailova N."/>
            <person name="Teshima H."/>
            <person name="Kyrpides N."/>
            <person name="Mavromatis K."/>
            <person name="Ivanova N."/>
            <person name="Markowitz V."/>
            <person name="Cheng J.-F."/>
            <person name="Hugenholtz P."/>
            <person name="Woyke T."/>
            <person name="Wu D."/>
            <person name="Spring S."/>
            <person name="Brambilla E.-M."/>
            <person name="Klenk H.-P."/>
            <person name="Eisen J.A."/>
        </authorList>
    </citation>
    <scope>NUCLEOTIDE SEQUENCE [LARGE SCALE GENOMIC DNA]</scope>
    <source>
        <strain evidence="4 5">DSM 12556</strain>
    </source>
</reference>
<accession>H0UN91</accession>
<dbReference type="STRING" id="926567.TheveDRAFT_1256"/>
<keyword evidence="2" id="KW-0663">Pyridoxal phosphate</keyword>
<dbReference type="Gene3D" id="3.40.640.10">
    <property type="entry name" value="Type I PLP-dependent aspartate aminotransferase-like (Major domain)"/>
    <property type="match status" value="1"/>
</dbReference>
<evidence type="ECO:0000313" key="4">
    <source>
        <dbReference type="EMBL" id="EHM10376.1"/>
    </source>
</evidence>
<protein>
    <submittedName>
        <fullName evidence="4">PLP-dependent enzyme, histidinol-phosphate/aromatic aminotransferase or cobyric acid decarboxylase</fullName>
    </submittedName>
</protein>
<keyword evidence="4" id="KW-0032">Aminotransferase</keyword>